<comment type="similarity">
    <text evidence="1">Belongs to the carotenoid oxygenase family.</text>
</comment>
<feature type="binding site" evidence="5">
    <location>
        <position position="208"/>
    </location>
    <ligand>
        <name>Fe cation</name>
        <dbReference type="ChEBI" id="CHEBI:24875"/>
        <note>catalytic</note>
    </ligand>
</feature>
<dbReference type="GO" id="GO:0016121">
    <property type="term" value="P:carotene catabolic process"/>
    <property type="evidence" value="ECO:0007669"/>
    <property type="project" value="TreeGrafter"/>
</dbReference>
<dbReference type="AlphaFoldDB" id="A0A235ET24"/>
<keyword evidence="3" id="KW-0560">Oxidoreductase</keyword>
<protein>
    <submittedName>
        <fullName evidence="6">Carotenoid oxygenase</fullName>
    </submittedName>
</protein>
<organism evidence="6 7">
    <name type="scientific">Acidovorax kalamii</name>
    <dbReference type="NCBI Taxonomy" id="2004485"/>
    <lineage>
        <taxon>Bacteria</taxon>
        <taxon>Pseudomonadati</taxon>
        <taxon>Pseudomonadota</taxon>
        <taxon>Betaproteobacteria</taxon>
        <taxon>Burkholderiales</taxon>
        <taxon>Comamonadaceae</taxon>
        <taxon>Acidovorax</taxon>
    </lineage>
</organism>
<dbReference type="PANTHER" id="PTHR10543:SF89">
    <property type="entry name" value="CAROTENOID 9,10(9',10')-CLEAVAGE DIOXYGENASE 1"/>
    <property type="match status" value="1"/>
</dbReference>
<keyword evidence="4 5" id="KW-0408">Iron</keyword>
<dbReference type="RefSeq" id="WP_094288060.1">
    <property type="nucleotide sequence ID" value="NZ_NOIG01000004.1"/>
</dbReference>
<evidence type="ECO:0000256" key="5">
    <source>
        <dbReference type="PIRSR" id="PIRSR604294-1"/>
    </source>
</evidence>
<evidence type="ECO:0000256" key="1">
    <source>
        <dbReference type="ARBA" id="ARBA00006787"/>
    </source>
</evidence>
<keyword evidence="2 5" id="KW-0479">Metal-binding</keyword>
<dbReference type="OrthoDB" id="6636843at2"/>
<evidence type="ECO:0000256" key="4">
    <source>
        <dbReference type="ARBA" id="ARBA00023004"/>
    </source>
</evidence>
<dbReference type="GO" id="GO:0046872">
    <property type="term" value="F:metal ion binding"/>
    <property type="evidence" value="ECO:0007669"/>
    <property type="project" value="UniProtKB-KW"/>
</dbReference>
<comment type="cofactor">
    <cofactor evidence="5">
        <name>Fe(2+)</name>
        <dbReference type="ChEBI" id="CHEBI:29033"/>
    </cofactor>
    <text evidence="5">Binds 1 Fe(2+) ion per subunit.</text>
</comment>
<gene>
    <name evidence="6" type="ORF">CBY09_06140</name>
</gene>
<feature type="binding site" evidence="5">
    <location>
        <position position="500"/>
    </location>
    <ligand>
        <name>Fe cation</name>
        <dbReference type="ChEBI" id="CHEBI:24875"/>
        <note>catalytic</note>
    </ligand>
</feature>
<accession>A0A235ET24</accession>
<reference evidence="6 7" key="1">
    <citation type="submission" date="2017-07" db="EMBL/GenBank/DDBJ databases">
        <title>Acidovorax KNDSW TSA 6 genome sequence and assembly.</title>
        <authorList>
            <person name="Mayilraj S."/>
        </authorList>
    </citation>
    <scope>NUCLEOTIDE SEQUENCE [LARGE SCALE GENOMIC DNA]</scope>
    <source>
        <strain evidence="6 7">KNDSW-TSA6</strain>
    </source>
</reference>
<dbReference type="Proteomes" id="UP000215441">
    <property type="component" value="Unassembled WGS sequence"/>
</dbReference>
<comment type="caution">
    <text evidence="6">The sequence shown here is derived from an EMBL/GenBank/DDBJ whole genome shotgun (WGS) entry which is preliminary data.</text>
</comment>
<evidence type="ECO:0000256" key="2">
    <source>
        <dbReference type="ARBA" id="ARBA00022723"/>
    </source>
</evidence>
<evidence type="ECO:0000313" key="6">
    <source>
        <dbReference type="EMBL" id="OYD51697.1"/>
    </source>
</evidence>
<evidence type="ECO:0000313" key="7">
    <source>
        <dbReference type="Proteomes" id="UP000215441"/>
    </source>
</evidence>
<evidence type="ECO:0000256" key="3">
    <source>
        <dbReference type="ARBA" id="ARBA00023002"/>
    </source>
</evidence>
<dbReference type="PANTHER" id="PTHR10543">
    <property type="entry name" value="BETA-CAROTENE DIOXYGENASE"/>
    <property type="match status" value="1"/>
</dbReference>
<dbReference type="GO" id="GO:0010436">
    <property type="term" value="F:carotenoid dioxygenase activity"/>
    <property type="evidence" value="ECO:0007669"/>
    <property type="project" value="TreeGrafter"/>
</dbReference>
<sequence>MHRRDLVLRLMAAGGGPLLASLASQVPHAAHAQASSTSWHAQFEASQAPWKPAFATAAADIPLTAASVRGRFPDAVAGTLYRVGPAGHDLGGERYQHWFDGDGMAHRFVIGGNTVHHQGRYVATAKRLAEAQAGRRLTEGFGTVFPGREPPSSPDSMNTANISMLPVGDDVLALWEGGSATRLDPRTLETRGLKTWRADLAGVPFSAHPRVEPDGTIWNFGVDAHHGLLLLYEIAPAGALRRADAFPLSHMPMVHDFAVTAGHLVFLLPPLVYDAQRRLAGASVLDAHQWRPELGMRVLVVNKQDWKRQQMFHLPAGFLFHLGNAWEEQTASGTVIHLDYARATDASGVLTDTREVMRARLAGSAGPVLTVARLDLRTGQATQASLGVEAEFPRIDPQRVGQRHRQVVHATGTQGGLPLWGAIASTNVETGVSQRYRYGPHTIVEEHVWVPDARGPGWVLGTALDYARKQTLLSCFAADALADGPVAQATLPYALPLGLHGVFMAA</sequence>
<feature type="binding site" evidence="5">
    <location>
        <position position="321"/>
    </location>
    <ligand>
        <name>Fe cation</name>
        <dbReference type="ChEBI" id="CHEBI:24875"/>
        <note>catalytic</note>
    </ligand>
</feature>
<name>A0A235ET24_9BURK</name>
<proteinExistence type="inferred from homology"/>
<dbReference type="Pfam" id="PF03055">
    <property type="entry name" value="RPE65"/>
    <property type="match status" value="1"/>
</dbReference>
<dbReference type="InterPro" id="IPR004294">
    <property type="entry name" value="Carotenoid_Oase"/>
</dbReference>
<keyword evidence="7" id="KW-1185">Reference proteome</keyword>
<dbReference type="EMBL" id="NOIG01000004">
    <property type="protein sequence ID" value="OYD51697.1"/>
    <property type="molecule type" value="Genomic_DNA"/>
</dbReference>
<feature type="binding site" evidence="5">
    <location>
        <position position="255"/>
    </location>
    <ligand>
        <name>Fe cation</name>
        <dbReference type="ChEBI" id="CHEBI:24875"/>
        <note>catalytic</note>
    </ligand>
</feature>